<dbReference type="RefSeq" id="WP_155324957.1">
    <property type="nucleotide sequence ID" value="NZ_AP021876.1"/>
</dbReference>
<dbReference type="Proteomes" id="UP000425960">
    <property type="component" value="Chromosome"/>
</dbReference>
<keyword evidence="1" id="KW-0812">Transmembrane</keyword>
<organism evidence="2 3">
    <name type="scientific">Desulfosarcina ovata subsp. sediminis</name>
    <dbReference type="NCBI Taxonomy" id="885957"/>
    <lineage>
        <taxon>Bacteria</taxon>
        <taxon>Pseudomonadati</taxon>
        <taxon>Thermodesulfobacteriota</taxon>
        <taxon>Desulfobacteria</taxon>
        <taxon>Desulfobacterales</taxon>
        <taxon>Desulfosarcinaceae</taxon>
        <taxon>Desulfosarcina</taxon>
    </lineage>
</organism>
<evidence type="ECO:0000313" key="2">
    <source>
        <dbReference type="EMBL" id="BBO85309.1"/>
    </source>
</evidence>
<evidence type="ECO:0000313" key="3">
    <source>
        <dbReference type="Proteomes" id="UP000425960"/>
    </source>
</evidence>
<name>A0A5K7ZYG4_9BACT</name>
<sequence length="294" mass="32239">MTDEPSTHPGSGPPDTSDYLPAAIQKAVVRTGLAHPVTIYAIALGVSVGVVGSLFDIPILVGAAVGLTLLGPAWAVLQIFFRHEAIGSRYLESLHRRQKQYERRLIGRIEDGLRSCITVDGLERAANTGIAQLKNIQIKLDNVKALLGQKLRPGEITHGRFLGAAEQVSLSVLDNLNTVASVLKSAASIDLGYIHERLRELDEKSQPGQEDADPRQSLQARLDLWNRQIQTIDRLTAGNEAAMTEMERISAAVARWPQDRKFADSDIESAIAQLHALASQAHDYETLDPTQRRY</sequence>
<keyword evidence="1" id="KW-1133">Transmembrane helix</keyword>
<reference evidence="2 3" key="1">
    <citation type="submission" date="2019-11" db="EMBL/GenBank/DDBJ databases">
        <title>Comparative genomics of hydrocarbon-degrading Desulfosarcina strains.</title>
        <authorList>
            <person name="Watanabe M."/>
            <person name="Kojima H."/>
            <person name="Fukui M."/>
        </authorList>
    </citation>
    <scope>NUCLEOTIDE SEQUENCE [LARGE SCALE GENOMIC DNA]</scope>
    <source>
        <strain evidence="2 3">28bB2T</strain>
    </source>
</reference>
<evidence type="ECO:0000256" key="1">
    <source>
        <dbReference type="SAM" id="Phobius"/>
    </source>
</evidence>
<keyword evidence="1" id="KW-0472">Membrane</keyword>
<proteinExistence type="predicted"/>
<gene>
    <name evidence="2" type="ORF">DSCO28_58750</name>
</gene>
<feature type="transmembrane region" description="Helical" evidence="1">
    <location>
        <begin position="57"/>
        <end position="81"/>
    </location>
</feature>
<dbReference type="EMBL" id="AP021876">
    <property type="protein sequence ID" value="BBO85309.1"/>
    <property type="molecule type" value="Genomic_DNA"/>
</dbReference>
<accession>A0A5K7ZYG4</accession>
<dbReference type="AlphaFoldDB" id="A0A5K7ZYG4"/>
<protein>
    <submittedName>
        <fullName evidence="2">Uncharacterized protein</fullName>
    </submittedName>
</protein>
<dbReference type="KEGG" id="dov:DSCO28_58750"/>
<feature type="transmembrane region" description="Helical" evidence="1">
    <location>
        <begin position="33"/>
        <end position="51"/>
    </location>
</feature>